<dbReference type="AlphaFoldDB" id="A0A2P2P4B5"/>
<name>A0A2P2P4B5_RHIMU</name>
<accession>A0A2P2P4B5</accession>
<dbReference type="EMBL" id="GGEC01069083">
    <property type="protein sequence ID" value="MBX49567.1"/>
    <property type="molecule type" value="Transcribed_RNA"/>
</dbReference>
<sequence length="57" mass="6705">MSKPSAWLPILCHKFIDEHPFMFPQLNIQNYVNLSWSLWLNFAFVQNSLQASAKSKH</sequence>
<evidence type="ECO:0000313" key="1">
    <source>
        <dbReference type="EMBL" id="MBX49567.1"/>
    </source>
</evidence>
<proteinExistence type="predicted"/>
<reference evidence="1" key="1">
    <citation type="submission" date="2018-02" db="EMBL/GenBank/DDBJ databases">
        <title>Rhizophora mucronata_Transcriptome.</title>
        <authorList>
            <person name="Meera S.P."/>
            <person name="Sreeshan A."/>
            <person name="Augustine A."/>
        </authorList>
    </citation>
    <scope>NUCLEOTIDE SEQUENCE</scope>
    <source>
        <tissue evidence="1">Leaf</tissue>
    </source>
</reference>
<protein>
    <submittedName>
        <fullName evidence="1">Uncharacterized protein</fullName>
    </submittedName>
</protein>
<organism evidence="1">
    <name type="scientific">Rhizophora mucronata</name>
    <name type="common">Asiatic mangrove</name>
    <dbReference type="NCBI Taxonomy" id="61149"/>
    <lineage>
        <taxon>Eukaryota</taxon>
        <taxon>Viridiplantae</taxon>
        <taxon>Streptophyta</taxon>
        <taxon>Embryophyta</taxon>
        <taxon>Tracheophyta</taxon>
        <taxon>Spermatophyta</taxon>
        <taxon>Magnoliopsida</taxon>
        <taxon>eudicotyledons</taxon>
        <taxon>Gunneridae</taxon>
        <taxon>Pentapetalae</taxon>
        <taxon>rosids</taxon>
        <taxon>fabids</taxon>
        <taxon>Malpighiales</taxon>
        <taxon>Rhizophoraceae</taxon>
        <taxon>Rhizophora</taxon>
    </lineage>
</organism>